<dbReference type="InterPro" id="IPR028564">
    <property type="entry name" value="MT_TRM10-typ"/>
</dbReference>
<dbReference type="EMBL" id="CAJPWZ010002054">
    <property type="protein sequence ID" value="CAG2230208.1"/>
    <property type="molecule type" value="Genomic_DNA"/>
</dbReference>
<comment type="caution">
    <text evidence="8">The sequence shown here is derived from an EMBL/GenBank/DDBJ whole genome shotgun (WGS) entry which is preliminary data.</text>
</comment>
<dbReference type="AlphaFoldDB" id="A0A8S3T9Q7"/>
<dbReference type="Gene3D" id="3.40.1280.30">
    <property type="match status" value="1"/>
</dbReference>
<sequence>MSLMFYSKTVVGRHIEVNFTENDYHEEFDKDKIIYLSGDSPNVLEDLSDDHVYIIGGLVDHNQYKGMCHQLAVEQGMSHAQLPIGQYIEMKSRKVLTVNHVFEILLKYSETNDWKESFFSVIPQRKVVKNPEKEETNSSKQETDVENVPLNENGSDSNPTTAASSTNEAGDTLSNKLEKDNVKLTKTGCDNTAMNDTSCRMISDIKQDFELLKVSSDEEIQCSFKDNELKSNSVKCRHFENGSQGVKKEDLSTLNCDIEENKQTTLDNTNS</sequence>
<evidence type="ECO:0000256" key="3">
    <source>
        <dbReference type="ARBA" id="ARBA00022679"/>
    </source>
</evidence>
<evidence type="ECO:0000256" key="5">
    <source>
        <dbReference type="ARBA" id="ARBA00048434"/>
    </source>
</evidence>
<evidence type="ECO:0000259" key="7">
    <source>
        <dbReference type="PROSITE" id="PS51675"/>
    </source>
</evidence>
<dbReference type="EC" id="2.1.1.221" evidence="1"/>
<feature type="domain" description="SAM-dependent MTase TRM10-type" evidence="7">
    <location>
        <begin position="1"/>
        <end position="129"/>
    </location>
</feature>
<dbReference type="GO" id="GO:0002939">
    <property type="term" value="P:tRNA N1-guanine methylation"/>
    <property type="evidence" value="ECO:0007669"/>
    <property type="project" value="TreeGrafter"/>
</dbReference>
<accession>A0A8S3T9Q7</accession>
<dbReference type="PROSITE" id="PS51675">
    <property type="entry name" value="SAM_MT_TRM10"/>
    <property type="match status" value="1"/>
</dbReference>
<dbReference type="GO" id="GO:0000049">
    <property type="term" value="F:tRNA binding"/>
    <property type="evidence" value="ECO:0007669"/>
    <property type="project" value="TreeGrafter"/>
</dbReference>
<feature type="compositionally biased region" description="Basic and acidic residues" evidence="6">
    <location>
        <begin position="129"/>
        <end position="143"/>
    </location>
</feature>
<dbReference type="OrthoDB" id="278300at2759"/>
<dbReference type="PANTHER" id="PTHR13563">
    <property type="entry name" value="TRNA (GUANINE-9-) METHYLTRANSFERASE"/>
    <property type="match status" value="1"/>
</dbReference>
<reference evidence="8" key="1">
    <citation type="submission" date="2021-03" db="EMBL/GenBank/DDBJ databases">
        <authorList>
            <person name="Bekaert M."/>
        </authorList>
    </citation>
    <scope>NUCLEOTIDE SEQUENCE</scope>
</reference>
<dbReference type="GO" id="GO:0005654">
    <property type="term" value="C:nucleoplasm"/>
    <property type="evidence" value="ECO:0007669"/>
    <property type="project" value="TreeGrafter"/>
</dbReference>
<gene>
    <name evidence="8" type="ORF">MEDL_43076</name>
</gene>
<keyword evidence="2 8" id="KW-0489">Methyltransferase</keyword>
<organism evidence="8 9">
    <name type="scientific">Mytilus edulis</name>
    <name type="common">Blue mussel</name>
    <dbReference type="NCBI Taxonomy" id="6550"/>
    <lineage>
        <taxon>Eukaryota</taxon>
        <taxon>Metazoa</taxon>
        <taxon>Spiralia</taxon>
        <taxon>Lophotrochozoa</taxon>
        <taxon>Mollusca</taxon>
        <taxon>Bivalvia</taxon>
        <taxon>Autobranchia</taxon>
        <taxon>Pteriomorphia</taxon>
        <taxon>Mytilida</taxon>
        <taxon>Mytiloidea</taxon>
        <taxon>Mytilidae</taxon>
        <taxon>Mytilinae</taxon>
        <taxon>Mytilus</taxon>
    </lineage>
</organism>
<keyword evidence="9" id="KW-1185">Reference proteome</keyword>
<evidence type="ECO:0000313" key="8">
    <source>
        <dbReference type="EMBL" id="CAG2230208.1"/>
    </source>
</evidence>
<protein>
    <recommendedName>
        <fullName evidence="1">tRNA (guanine(9)-N(1))-methyltransferase</fullName>
        <ecNumber evidence="1">2.1.1.221</ecNumber>
    </recommendedName>
</protein>
<dbReference type="Proteomes" id="UP000683360">
    <property type="component" value="Unassembled WGS sequence"/>
</dbReference>
<feature type="compositionally biased region" description="Polar residues" evidence="6">
    <location>
        <begin position="150"/>
        <end position="175"/>
    </location>
</feature>
<dbReference type="GO" id="GO:0052905">
    <property type="term" value="F:tRNA (guanosine(9)-N1)-methyltransferase activity"/>
    <property type="evidence" value="ECO:0007669"/>
    <property type="project" value="UniProtKB-EC"/>
</dbReference>
<dbReference type="InterPro" id="IPR007356">
    <property type="entry name" value="tRNA_m1G_MeTrfase_euk"/>
</dbReference>
<evidence type="ECO:0000256" key="1">
    <source>
        <dbReference type="ARBA" id="ARBA00012797"/>
    </source>
</evidence>
<evidence type="ECO:0000256" key="2">
    <source>
        <dbReference type="ARBA" id="ARBA00022603"/>
    </source>
</evidence>
<dbReference type="PANTHER" id="PTHR13563:SF13">
    <property type="entry name" value="TRNA METHYLTRANSFERASE 10 HOMOLOG A"/>
    <property type="match status" value="1"/>
</dbReference>
<feature type="region of interest" description="Disordered" evidence="6">
    <location>
        <begin position="129"/>
        <end position="177"/>
    </location>
</feature>
<proteinExistence type="predicted"/>
<dbReference type="InterPro" id="IPR038459">
    <property type="entry name" value="MT_TRM10-typ_sf"/>
</dbReference>
<evidence type="ECO:0000256" key="4">
    <source>
        <dbReference type="ARBA" id="ARBA00022691"/>
    </source>
</evidence>
<comment type="catalytic activity">
    <reaction evidence="5">
        <text>guanosine(9) in tRNA + S-adenosyl-L-methionine = N(1)-methylguanosine(9) in tRNA + S-adenosyl-L-homocysteine + H(+)</text>
        <dbReference type="Rhea" id="RHEA:43156"/>
        <dbReference type="Rhea" id="RHEA-COMP:10367"/>
        <dbReference type="Rhea" id="RHEA-COMP:10368"/>
        <dbReference type="ChEBI" id="CHEBI:15378"/>
        <dbReference type="ChEBI" id="CHEBI:57856"/>
        <dbReference type="ChEBI" id="CHEBI:59789"/>
        <dbReference type="ChEBI" id="CHEBI:73542"/>
        <dbReference type="ChEBI" id="CHEBI:74269"/>
        <dbReference type="EC" id="2.1.1.221"/>
    </reaction>
</comment>
<name>A0A8S3T9Q7_MYTED</name>
<evidence type="ECO:0000313" key="9">
    <source>
        <dbReference type="Proteomes" id="UP000683360"/>
    </source>
</evidence>
<keyword evidence="3 8" id="KW-0808">Transferase</keyword>
<keyword evidence="4" id="KW-0949">S-adenosyl-L-methionine</keyword>
<evidence type="ECO:0000256" key="6">
    <source>
        <dbReference type="SAM" id="MobiDB-lite"/>
    </source>
</evidence>